<dbReference type="InterPro" id="IPR010730">
    <property type="entry name" value="HET"/>
</dbReference>
<name>A0AA39CNW8_9EURO</name>
<proteinExistence type="predicted"/>
<gene>
    <name evidence="2" type="ORF">H2200_000107</name>
</gene>
<accession>A0AA39CNW8</accession>
<evidence type="ECO:0000313" key="2">
    <source>
        <dbReference type="EMBL" id="KAJ9616389.1"/>
    </source>
</evidence>
<dbReference type="EMBL" id="JAPDRK010000001">
    <property type="protein sequence ID" value="KAJ9616389.1"/>
    <property type="molecule type" value="Genomic_DNA"/>
</dbReference>
<reference evidence="2" key="1">
    <citation type="submission" date="2022-10" db="EMBL/GenBank/DDBJ databases">
        <title>Culturing micro-colonial fungi from biological soil crusts in the Mojave desert and describing Neophaeococcomyces mojavensis, and introducing the new genera and species Taxawa tesnikishii.</title>
        <authorList>
            <person name="Kurbessoian T."/>
            <person name="Stajich J.E."/>
        </authorList>
    </citation>
    <scope>NUCLEOTIDE SEQUENCE</scope>
    <source>
        <strain evidence="2">TK_41</strain>
    </source>
</reference>
<dbReference type="PANTHER" id="PTHR33112:SF9">
    <property type="entry name" value="HETEROKARYON INCOMPATIBILITY DOMAIN-CONTAINING PROTEIN"/>
    <property type="match status" value="1"/>
</dbReference>
<protein>
    <recommendedName>
        <fullName evidence="1">Heterokaryon incompatibility domain-containing protein</fullName>
    </recommendedName>
</protein>
<evidence type="ECO:0000313" key="3">
    <source>
        <dbReference type="Proteomes" id="UP001172673"/>
    </source>
</evidence>
<keyword evidence="3" id="KW-1185">Reference proteome</keyword>
<dbReference type="AlphaFoldDB" id="A0AA39CNW8"/>
<organism evidence="2 3">
    <name type="scientific">Cladophialophora chaetospira</name>
    <dbReference type="NCBI Taxonomy" id="386627"/>
    <lineage>
        <taxon>Eukaryota</taxon>
        <taxon>Fungi</taxon>
        <taxon>Dikarya</taxon>
        <taxon>Ascomycota</taxon>
        <taxon>Pezizomycotina</taxon>
        <taxon>Eurotiomycetes</taxon>
        <taxon>Chaetothyriomycetidae</taxon>
        <taxon>Chaetothyriales</taxon>
        <taxon>Herpotrichiellaceae</taxon>
        <taxon>Cladophialophora</taxon>
    </lineage>
</organism>
<dbReference type="Pfam" id="PF06985">
    <property type="entry name" value="HET"/>
    <property type="match status" value="1"/>
</dbReference>
<dbReference type="PANTHER" id="PTHR33112">
    <property type="entry name" value="DOMAIN PROTEIN, PUTATIVE-RELATED"/>
    <property type="match status" value="1"/>
</dbReference>
<sequence length="569" mass="65092">MKPGIAESEVEQKLYVEVMRAGYEEHRVVLRTRSSENDGSEWWRHFNLYVATEGLESKTCLALKMLNCVPLDKTDSPESYRSLKFWLNQCNSRHQCIAPELPVLPKRVLKIQPDRINLHLSREDERSRYATVSHRWGSFDEHFVLTLENLEALNQEIPWSQLPKTAQDAIEICRELGIEYLWIDSLCIIQRHQPDWQDQSGKMGGVYGQSYLNIAAMDSVDSNGGCFRTTGSDQRYPAHEIPDHPTLRIQQQPHFTHFDFGANYPTTDRSPPLLRRCWVLQERLLSPRCVYYGKDELLWECKAGADCFCGGTNVIAQFKGFHHHSMTEKGDPLPFVWMRITERYSCLDLTHDSDRAIALSGIAQEAAASGRGGKYLAGMWWKNLAHQLLWEVVSNHRRPSEYLAPSWSWLSVFGRINYGYIRMDFHGHGARFDVEIADAAVVASKPDGTGKIESAYLLLIGKTVDMEVELVRAPEGGRPEMKLKCGGPHIVFLNFRPDYTMETKEAAAIKKVVLLYWGYVVGDETFMVLREVPCGGQVAYERLGLLKANDRWTQLFKSRSKKRAGMRVV</sequence>
<feature type="domain" description="Heterokaryon incompatibility" evidence="1">
    <location>
        <begin position="129"/>
        <end position="282"/>
    </location>
</feature>
<evidence type="ECO:0000259" key="1">
    <source>
        <dbReference type="Pfam" id="PF06985"/>
    </source>
</evidence>
<dbReference type="Proteomes" id="UP001172673">
    <property type="component" value="Unassembled WGS sequence"/>
</dbReference>
<comment type="caution">
    <text evidence="2">The sequence shown here is derived from an EMBL/GenBank/DDBJ whole genome shotgun (WGS) entry which is preliminary data.</text>
</comment>